<keyword evidence="2" id="KW-1185">Reference proteome</keyword>
<dbReference type="SUPFAM" id="SSF48403">
    <property type="entry name" value="Ankyrin repeat"/>
    <property type="match status" value="1"/>
</dbReference>
<dbReference type="AlphaFoldDB" id="F4PRJ6"/>
<evidence type="ECO:0000313" key="1">
    <source>
        <dbReference type="EMBL" id="EGG21336.1"/>
    </source>
</evidence>
<gene>
    <name evidence="1" type="ORF">DFA_01217</name>
</gene>
<dbReference type="InterPro" id="IPR036770">
    <property type="entry name" value="Ankyrin_rpt-contain_sf"/>
</dbReference>
<accession>F4PRJ6</accession>
<dbReference type="KEGG" id="dfa:DFA_01217"/>
<name>F4PRJ6_CACFS</name>
<protein>
    <recommendedName>
        <fullName evidence="3">Ankyrin repeat-containing protein</fullName>
    </recommendedName>
</protein>
<dbReference type="RefSeq" id="XP_004359186.1">
    <property type="nucleotide sequence ID" value="XM_004359129.1"/>
</dbReference>
<dbReference type="GeneID" id="14873577"/>
<dbReference type="Gene3D" id="1.25.40.20">
    <property type="entry name" value="Ankyrin repeat-containing domain"/>
    <property type="match status" value="1"/>
</dbReference>
<evidence type="ECO:0000313" key="2">
    <source>
        <dbReference type="Proteomes" id="UP000007797"/>
    </source>
</evidence>
<reference evidence="2" key="1">
    <citation type="journal article" date="2011" name="Genome Res.">
        <title>Phylogeny-wide analysis of social amoeba genomes highlights ancient origins for complex intercellular communication.</title>
        <authorList>
            <person name="Heidel A.J."/>
            <person name="Lawal H.M."/>
            <person name="Felder M."/>
            <person name="Schilde C."/>
            <person name="Helps N.R."/>
            <person name="Tunggal B."/>
            <person name="Rivero F."/>
            <person name="John U."/>
            <person name="Schleicher M."/>
            <person name="Eichinger L."/>
            <person name="Platzer M."/>
            <person name="Noegel A.A."/>
            <person name="Schaap P."/>
            <person name="Gloeckner G."/>
        </authorList>
    </citation>
    <scope>NUCLEOTIDE SEQUENCE [LARGE SCALE GENOMIC DNA]</scope>
    <source>
        <strain evidence="2">SH3</strain>
    </source>
</reference>
<sequence>MTIQLVFSNRYLFRLIIDYRNQYLGSTHWFELVSRPLHLQLKDDHVDSDIIRYSIKHFYRIHKDITDRVYNNMLYNNNDSGNGSFTVLPIEAAINANNLDAIIQMHQCDLEDDEYCTVTTDTINLATASHVGLDIFKYLANQDYIVPNREIDILVLFEAINNNRLDIVEYIFDELSIETKYKDYVGSPISEAISNGPSHREIIKYLLGKCTLEPIEIGYGYKIRSTAVSDRAFQRAVKTGNIELVELVLQAGWFLPKQHDTLHVTLISAILSNNIDMINYVLSDQLSFDTDGNSQMTEKIKIKVEMGDDVTLSDKVLDFIINDTRCLVSISNVNLDPYIAEKRVDAIERLLQHKMAEETFDPNRALESNDILETLVHLVTVLKVEPFEKMSIHSTTNYHGDKELMRFTQKYLCKKDNNDRDSKQCQMAATFLWTHTIKKEESSTPLGYYECLEQAHADGIITTRHIMKALRYWDGDQDLFKVFPALHQAIIDMDRTLLLEAVESKFKESIDSYSMPEKDFDKRIRDRPWSIFKGAMELIEMNKEYFKKDCLEPIGDWACRQDNLDLVKYIYKLDNPRLFTPKSIRVAIVSNKSLNIIQFLFTIVFPETTDIEKQLSIPILPKPLVLPRFSNFTYPLPNNNNNNVSKSNRLLLLSRYSNNLQLMIPYLQGPCITSREYFENIVFNRSHYHVTITHDHYWTQVYPLYVLLLSHNKDQYDYSLLNRVLQNYLISNK</sequence>
<dbReference type="Proteomes" id="UP000007797">
    <property type="component" value="Unassembled WGS sequence"/>
</dbReference>
<dbReference type="EMBL" id="GL883010">
    <property type="protein sequence ID" value="EGG21336.1"/>
    <property type="molecule type" value="Genomic_DNA"/>
</dbReference>
<evidence type="ECO:0008006" key="3">
    <source>
        <dbReference type="Google" id="ProtNLM"/>
    </source>
</evidence>
<organism evidence="1 2">
    <name type="scientific">Cavenderia fasciculata</name>
    <name type="common">Slime mold</name>
    <name type="synonym">Dictyostelium fasciculatum</name>
    <dbReference type="NCBI Taxonomy" id="261658"/>
    <lineage>
        <taxon>Eukaryota</taxon>
        <taxon>Amoebozoa</taxon>
        <taxon>Evosea</taxon>
        <taxon>Eumycetozoa</taxon>
        <taxon>Dictyostelia</taxon>
        <taxon>Acytosteliales</taxon>
        <taxon>Cavenderiaceae</taxon>
        <taxon>Cavenderia</taxon>
    </lineage>
</organism>
<proteinExistence type="predicted"/>